<sequence>MRTIIDAGKVHASTEQMEHSSKVVTDFPKLAKFLKWFPVRNSNLTQEELNAVALPMAFCRKNNSLYWLNFWMGSPSIS</sequence>
<dbReference type="EMBL" id="JBEWTB010000001">
    <property type="protein sequence ID" value="MET4754978.1"/>
    <property type="molecule type" value="Genomic_DNA"/>
</dbReference>
<proteinExistence type="predicted"/>
<name>A0ABV2SDF9_9GAMM</name>
<evidence type="ECO:0000313" key="2">
    <source>
        <dbReference type="Proteomes" id="UP001549366"/>
    </source>
</evidence>
<reference evidence="1 2" key="1">
    <citation type="submission" date="2024-06" db="EMBL/GenBank/DDBJ databases">
        <title>Genomic Encyclopedia of Type Strains, Phase V (KMG-V): Genome sequencing to study the core and pangenomes of soil and plant-associated prokaryotes.</title>
        <authorList>
            <person name="Whitman W."/>
        </authorList>
    </citation>
    <scope>NUCLEOTIDE SEQUENCE [LARGE SCALE GENOMIC DNA]</scope>
    <source>
        <strain evidence="1 2">NE40</strain>
    </source>
</reference>
<comment type="caution">
    <text evidence="1">The sequence shown here is derived from an EMBL/GenBank/DDBJ whole genome shotgun (WGS) entry which is preliminary data.</text>
</comment>
<evidence type="ECO:0000313" key="1">
    <source>
        <dbReference type="EMBL" id="MET4754978.1"/>
    </source>
</evidence>
<keyword evidence="2" id="KW-1185">Reference proteome</keyword>
<dbReference type="RefSeq" id="WP_354011572.1">
    <property type="nucleotide sequence ID" value="NZ_JBEWTA010000003.1"/>
</dbReference>
<gene>
    <name evidence="1" type="ORF">V5J35_000170</name>
</gene>
<organism evidence="1 2">
    <name type="scientific">Endozoicomonas lisbonensis</name>
    <dbReference type="NCBI Taxonomy" id="3120522"/>
    <lineage>
        <taxon>Bacteria</taxon>
        <taxon>Pseudomonadati</taxon>
        <taxon>Pseudomonadota</taxon>
        <taxon>Gammaproteobacteria</taxon>
        <taxon>Oceanospirillales</taxon>
        <taxon>Endozoicomonadaceae</taxon>
        <taxon>Endozoicomonas</taxon>
    </lineage>
</organism>
<accession>A0ABV2SDF9</accession>
<protein>
    <submittedName>
        <fullName evidence="1">Uncharacterized protein</fullName>
    </submittedName>
</protein>
<dbReference type="Proteomes" id="UP001549366">
    <property type="component" value="Unassembled WGS sequence"/>
</dbReference>